<protein>
    <submittedName>
        <fullName evidence="3">PIN domain-containing protein</fullName>
    </submittedName>
</protein>
<gene>
    <name evidence="3" type="ORF">E6Q80_09060</name>
</gene>
<dbReference type="Pfam" id="PF26343">
    <property type="entry name" value="VapC50_C"/>
    <property type="match status" value="1"/>
</dbReference>
<feature type="domain" description="PIN" evidence="1">
    <location>
        <begin position="9"/>
        <end position="116"/>
    </location>
</feature>
<evidence type="ECO:0000259" key="2">
    <source>
        <dbReference type="Pfam" id="PF26343"/>
    </source>
</evidence>
<name>A0A5C7SQ38_THASP</name>
<dbReference type="AlphaFoldDB" id="A0A5C7SQ38"/>
<evidence type="ECO:0000313" key="3">
    <source>
        <dbReference type="EMBL" id="TXH85753.1"/>
    </source>
</evidence>
<dbReference type="Proteomes" id="UP000321192">
    <property type="component" value="Unassembled WGS sequence"/>
</dbReference>
<organism evidence="3 4">
    <name type="scientific">Thauera aminoaromatica</name>
    <dbReference type="NCBI Taxonomy" id="164330"/>
    <lineage>
        <taxon>Bacteria</taxon>
        <taxon>Pseudomonadati</taxon>
        <taxon>Pseudomonadota</taxon>
        <taxon>Betaproteobacteria</taxon>
        <taxon>Rhodocyclales</taxon>
        <taxon>Zoogloeaceae</taxon>
        <taxon>Thauera</taxon>
    </lineage>
</organism>
<dbReference type="Pfam" id="PF13470">
    <property type="entry name" value="PIN_3"/>
    <property type="match status" value="1"/>
</dbReference>
<accession>A0A5C7SQ38</accession>
<dbReference type="InterPro" id="IPR058652">
    <property type="entry name" value="VapC50_C"/>
</dbReference>
<proteinExistence type="predicted"/>
<dbReference type="EMBL" id="SSFD01000133">
    <property type="protein sequence ID" value="TXH85753.1"/>
    <property type="molecule type" value="Genomic_DNA"/>
</dbReference>
<feature type="domain" description="VapC50 C-terminal" evidence="2">
    <location>
        <begin position="134"/>
        <end position="188"/>
    </location>
</feature>
<dbReference type="SUPFAM" id="SSF88723">
    <property type="entry name" value="PIN domain-like"/>
    <property type="match status" value="1"/>
</dbReference>
<comment type="caution">
    <text evidence="3">The sequence shown here is derived from an EMBL/GenBank/DDBJ whole genome shotgun (WGS) entry which is preliminary data.</text>
</comment>
<dbReference type="RefSeq" id="WP_276658340.1">
    <property type="nucleotide sequence ID" value="NZ_SSFD01000133.1"/>
</dbReference>
<reference evidence="3 4" key="1">
    <citation type="submission" date="2018-09" db="EMBL/GenBank/DDBJ databases">
        <title>Metagenome Assembled Genomes from an Advanced Water Purification Facility.</title>
        <authorList>
            <person name="Stamps B.W."/>
            <person name="Spear J.R."/>
        </authorList>
    </citation>
    <scope>NUCLEOTIDE SEQUENCE [LARGE SCALE GENOMIC DNA]</scope>
    <source>
        <strain evidence="3">Bin_27_1</strain>
    </source>
</reference>
<dbReference type="InterPro" id="IPR029060">
    <property type="entry name" value="PIN-like_dom_sf"/>
</dbReference>
<dbReference type="InterPro" id="IPR002716">
    <property type="entry name" value="PIN_dom"/>
</dbReference>
<sequence length="193" mass="21846">MAGHARYTVVIDACVFYSMLQSDALMSLCTRGLFAAKWSVRIENEWIRALSEKRPNEIDKINRRRDTMRKVVPDWEVPETAVTRLEPCLKLPDPGDTHVLAAAIAGHADCIVTANLKDFPSELINPYGIEIVDPDRFIINQWDLDPIQAIAAFKAMRARWKRPETSPEDFAVAFDRVGLLASAQRLREVAELI</sequence>
<evidence type="ECO:0000313" key="4">
    <source>
        <dbReference type="Proteomes" id="UP000321192"/>
    </source>
</evidence>
<evidence type="ECO:0000259" key="1">
    <source>
        <dbReference type="Pfam" id="PF13470"/>
    </source>
</evidence>